<dbReference type="EMBL" id="BAAAEO010000001">
    <property type="protein sequence ID" value="GAA0538649.1"/>
    <property type="molecule type" value="Genomic_DNA"/>
</dbReference>
<name>A0ABN1DAZ2_9GAMM</name>
<feature type="chain" id="PRO_5047473749" evidence="1">
    <location>
        <begin position="36"/>
        <end position="498"/>
    </location>
</feature>
<reference evidence="2 3" key="1">
    <citation type="journal article" date="2019" name="Int. J. Syst. Evol. Microbiol.">
        <title>The Global Catalogue of Microorganisms (GCM) 10K type strain sequencing project: providing services to taxonomists for standard genome sequencing and annotation.</title>
        <authorList>
            <consortium name="The Broad Institute Genomics Platform"/>
            <consortium name="The Broad Institute Genome Sequencing Center for Infectious Disease"/>
            <person name="Wu L."/>
            <person name="Ma J."/>
        </authorList>
    </citation>
    <scope>NUCLEOTIDE SEQUENCE [LARGE SCALE GENOMIC DNA]</scope>
    <source>
        <strain evidence="2 3">JCM 14331</strain>
    </source>
</reference>
<gene>
    <name evidence="2" type="ORF">GCM10009098_02710</name>
</gene>
<comment type="caution">
    <text evidence="2">The sequence shown here is derived from an EMBL/GenBank/DDBJ whole genome shotgun (WGS) entry which is preliminary data.</text>
</comment>
<keyword evidence="3" id="KW-1185">Reference proteome</keyword>
<evidence type="ECO:0000313" key="2">
    <source>
        <dbReference type="EMBL" id="GAA0538649.1"/>
    </source>
</evidence>
<feature type="signal peptide" evidence="1">
    <location>
        <begin position="1"/>
        <end position="35"/>
    </location>
</feature>
<protein>
    <submittedName>
        <fullName evidence="2">Uncharacterized protein</fullName>
    </submittedName>
</protein>
<proteinExistence type="predicted"/>
<organism evidence="2 3">
    <name type="scientific">Rheinheimera aquimaris</name>
    <dbReference type="NCBI Taxonomy" id="412437"/>
    <lineage>
        <taxon>Bacteria</taxon>
        <taxon>Pseudomonadati</taxon>
        <taxon>Pseudomonadota</taxon>
        <taxon>Gammaproteobacteria</taxon>
        <taxon>Chromatiales</taxon>
        <taxon>Chromatiaceae</taxon>
        <taxon>Rheinheimera</taxon>
    </lineage>
</organism>
<keyword evidence="1" id="KW-0732">Signal</keyword>
<evidence type="ECO:0000313" key="3">
    <source>
        <dbReference type="Proteomes" id="UP001501169"/>
    </source>
</evidence>
<dbReference type="Pfam" id="PF19526">
    <property type="entry name" value="Slr4"/>
    <property type="match status" value="1"/>
</dbReference>
<evidence type="ECO:0000256" key="1">
    <source>
        <dbReference type="SAM" id="SignalP"/>
    </source>
</evidence>
<accession>A0ABN1DAZ2</accession>
<dbReference type="Proteomes" id="UP001501169">
    <property type="component" value="Unassembled WGS sequence"/>
</dbReference>
<sequence length="498" mass="50831">MCFNFMKLEIVLMKTTFKKTLLAAAVAGFSLNAAAAVNIVDDSTAIAFSTERLSNTATTVNIPRENLEVTLGAEYAVGDIIKFTFSADAIAATQFKTTVTSSDTLNADGTPAANVAGATVTLGLLSSDATSVTYRVTEVSAALTTVGQKFTIAAGANFAATASKLLNGLSVSYAAQTANGVTIDAGTKSSFKLVYTASEFSTAVTKLDAVVDVNDSRLSFTGATFTDDLGVTVAQNATYDPDGTGPLAAVNFLNPVTYVSSKYVVNGDFSWVVDSNTTTAGIQANAAAASIAGCTGATDAATGVTFTVDSMTFTCTDTPATPVTVTFDVRQGLGAKAPAAIPASSYTVTNTINYTAGTAQTLVVGPKDAGAWTLNGSQVRVPYMVVGGSRFGIIANVTNHGNKDGSITLDIFAEDGSVIASNYPAGTSKAGSVTSVAPALLAALGGSPATVTKFSFQVTTNVPENDVLVYAAYTDNTTSERAIVNNDSKVQVKGANVD</sequence>
<dbReference type="InterPro" id="IPR045689">
    <property type="entry name" value="Slr4"/>
</dbReference>
<dbReference type="CDD" id="cd22554">
    <property type="entry name" value="Slr4-like"/>
    <property type="match status" value="1"/>
</dbReference>